<keyword evidence="4" id="KW-1133">Transmembrane helix</keyword>
<comment type="similarity">
    <text evidence="1">Belongs to the glycosyltransferase 2 family.</text>
</comment>
<evidence type="ECO:0008006" key="7">
    <source>
        <dbReference type="Google" id="ProtNLM"/>
    </source>
</evidence>
<evidence type="ECO:0000313" key="6">
    <source>
        <dbReference type="Proteomes" id="UP000095094"/>
    </source>
</evidence>
<keyword evidence="3" id="KW-0808">Transferase</keyword>
<keyword evidence="2" id="KW-0328">Glycosyltransferase</keyword>
<feature type="transmembrane region" description="Helical" evidence="4">
    <location>
        <begin position="349"/>
        <end position="369"/>
    </location>
</feature>
<dbReference type="InterPro" id="IPR029044">
    <property type="entry name" value="Nucleotide-diphossugar_trans"/>
</dbReference>
<organism evidence="5 6">
    <name type="scientific">Enterococcus termitis</name>
    <dbReference type="NCBI Taxonomy" id="332950"/>
    <lineage>
        <taxon>Bacteria</taxon>
        <taxon>Bacillati</taxon>
        <taxon>Bacillota</taxon>
        <taxon>Bacilli</taxon>
        <taxon>Lactobacillales</taxon>
        <taxon>Enterococcaceae</taxon>
        <taxon>Enterococcus</taxon>
    </lineage>
</organism>
<reference evidence="6" key="1">
    <citation type="submission" date="2016-09" db="EMBL/GenBank/DDBJ databases">
        <authorList>
            <person name="Gulvik C.A."/>
        </authorList>
    </citation>
    <scope>NUCLEOTIDE SEQUENCE [LARGE SCALE GENOMIC DNA]</scope>
    <source>
        <strain evidence="6">LMG 8895</strain>
    </source>
</reference>
<dbReference type="GO" id="GO:0016757">
    <property type="term" value="F:glycosyltransferase activity"/>
    <property type="evidence" value="ECO:0007669"/>
    <property type="project" value="UniProtKB-KW"/>
</dbReference>
<gene>
    <name evidence="5" type="ORF">BCR25_10150</name>
</gene>
<comment type="caution">
    <text evidence="5">The sequence shown here is derived from an EMBL/GenBank/DDBJ whole genome shotgun (WGS) entry which is preliminary data.</text>
</comment>
<protein>
    <recommendedName>
        <fullName evidence="7">Glycosyl transferase</fullName>
    </recommendedName>
</protein>
<dbReference type="PANTHER" id="PTHR43630">
    <property type="entry name" value="POLY-BETA-1,6-N-ACETYL-D-GLUCOSAMINE SYNTHASE"/>
    <property type="match status" value="1"/>
</dbReference>
<dbReference type="RefSeq" id="WP_069664609.1">
    <property type="nucleotide sequence ID" value="NZ_JBHUJJ010000001.1"/>
</dbReference>
<evidence type="ECO:0000256" key="1">
    <source>
        <dbReference type="ARBA" id="ARBA00006739"/>
    </source>
</evidence>
<sequence>MFILPSYLFLLLKWICLILVAIVFMNLIYFTCLSFFGLKKPKRDYLIVPDQKKFVFVVPAHNEEAVIGKTIESLLQQNYNKDLFDIVIIADNCTDRTPDIVRAYGNVRILENHAAAGEPRGKPHAIAKYVDTGHWRNYDYMAFIDADNIVSKNFLREMNSQLLAHPEFSVIQGYLGIKNVATSLTASGYAAVYFITNRAVQYANYRLGWNTAIGGTGFVLETSYLDERGWNPRSYTEDFELQVELSMAGKRSGWNHFAVVYDEKPNSFKASHTQRTRWAQGHWLVAFSTTLKQMKTIVKSASLTEVLSKVETLFYSYSMVRPVAFLFIGTAICIDHRLIGYLPHLLSLLYFWLTIECVNFLIIPCTYFFQEAKPYFKQKRTFQAKCLFFFRLVIGFIWNSVTYMIAQVFGFFTWFKPQNNWKKTVHTMNADESLEREY</sequence>
<dbReference type="CDD" id="cd06438">
    <property type="entry name" value="EpsO_like"/>
    <property type="match status" value="1"/>
</dbReference>
<dbReference type="PANTHER" id="PTHR43630:SF1">
    <property type="entry name" value="POLY-BETA-1,6-N-ACETYL-D-GLUCOSAMINE SYNTHASE"/>
    <property type="match status" value="1"/>
</dbReference>
<keyword evidence="6" id="KW-1185">Reference proteome</keyword>
<dbReference type="OrthoDB" id="9797391at2"/>
<feature type="transmembrane region" description="Helical" evidence="4">
    <location>
        <begin position="389"/>
        <end position="415"/>
    </location>
</feature>
<dbReference type="Proteomes" id="UP000095094">
    <property type="component" value="Unassembled WGS sequence"/>
</dbReference>
<dbReference type="AlphaFoldDB" id="A0A1E5GAV6"/>
<dbReference type="EMBL" id="MIJY01000044">
    <property type="protein sequence ID" value="OEG09856.1"/>
    <property type="molecule type" value="Genomic_DNA"/>
</dbReference>
<evidence type="ECO:0000256" key="4">
    <source>
        <dbReference type="SAM" id="Phobius"/>
    </source>
</evidence>
<dbReference type="Pfam" id="PF13641">
    <property type="entry name" value="Glyco_tranf_2_3"/>
    <property type="match status" value="1"/>
</dbReference>
<dbReference type="Gene3D" id="3.90.550.10">
    <property type="entry name" value="Spore Coat Polysaccharide Biosynthesis Protein SpsA, Chain A"/>
    <property type="match status" value="1"/>
</dbReference>
<evidence type="ECO:0000256" key="3">
    <source>
        <dbReference type="ARBA" id="ARBA00022679"/>
    </source>
</evidence>
<proteinExistence type="inferred from homology"/>
<dbReference type="SUPFAM" id="SSF53448">
    <property type="entry name" value="Nucleotide-diphospho-sugar transferases"/>
    <property type="match status" value="1"/>
</dbReference>
<keyword evidence="4" id="KW-0472">Membrane</keyword>
<name>A0A1E5GAV6_9ENTE</name>
<evidence type="ECO:0000313" key="5">
    <source>
        <dbReference type="EMBL" id="OEG09856.1"/>
    </source>
</evidence>
<accession>A0A1E5GAV6</accession>
<evidence type="ECO:0000256" key="2">
    <source>
        <dbReference type="ARBA" id="ARBA00022676"/>
    </source>
</evidence>
<dbReference type="PATRIC" id="fig|332950.4.peg.3376"/>
<feature type="transmembrane region" description="Helical" evidence="4">
    <location>
        <begin position="12"/>
        <end position="36"/>
    </location>
</feature>
<keyword evidence="4" id="KW-0812">Transmembrane</keyword>